<name>A0AAD1EP11_9MICO</name>
<protein>
    <submittedName>
        <fullName evidence="1">Uncharacterized protein</fullName>
    </submittedName>
</protein>
<reference evidence="1 2" key="1">
    <citation type="submission" date="2018-03" db="EMBL/GenBank/DDBJ databases">
        <title>Bacteriophage NCPPB3778 and a type I-E CRISPR drive the evolution of the US Biological Select Agent, Rathayibacter toxicus.</title>
        <authorList>
            <person name="Davis E.W.II."/>
            <person name="Tabima J.F."/>
            <person name="Weisberg A.J."/>
            <person name="Dantas Lopes L."/>
            <person name="Wiseman M.S."/>
            <person name="Wiseman M.S."/>
            <person name="Pupko T."/>
            <person name="Belcher M.S."/>
            <person name="Sechler A.J."/>
            <person name="Tancos M.A."/>
            <person name="Schroeder B.K."/>
            <person name="Murray T.D."/>
            <person name="Luster D.G."/>
            <person name="Schneider W.L."/>
            <person name="Rogers E."/>
            <person name="Andreote F.D."/>
            <person name="Grunwald N.J."/>
            <person name="Putnam M.L."/>
            <person name="Chang J.H."/>
        </authorList>
    </citation>
    <scope>NUCLEOTIDE SEQUENCE [LARGE SCALE GENOMIC DNA]</scope>
    <source>
        <strain evidence="1 2">NCCPB 2253</strain>
    </source>
</reference>
<proteinExistence type="predicted"/>
<dbReference type="KEGG" id="ria:C7V51_15685"/>
<dbReference type="EMBL" id="CP028130">
    <property type="protein sequence ID" value="AZZ57149.1"/>
    <property type="molecule type" value="Genomic_DNA"/>
</dbReference>
<dbReference type="Proteomes" id="UP000283946">
    <property type="component" value="Chromosome"/>
</dbReference>
<organism evidence="1 2">
    <name type="scientific">Rathayibacter iranicus</name>
    <dbReference type="NCBI Taxonomy" id="59737"/>
    <lineage>
        <taxon>Bacteria</taxon>
        <taxon>Bacillati</taxon>
        <taxon>Actinomycetota</taxon>
        <taxon>Actinomycetes</taxon>
        <taxon>Micrococcales</taxon>
        <taxon>Microbacteriaceae</taxon>
        <taxon>Rathayibacter</taxon>
    </lineage>
</organism>
<evidence type="ECO:0000313" key="2">
    <source>
        <dbReference type="Proteomes" id="UP000283946"/>
    </source>
</evidence>
<evidence type="ECO:0000313" key="1">
    <source>
        <dbReference type="EMBL" id="AZZ57149.1"/>
    </source>
</evidence>
<dbReference type="AlphaFoldDB" id="A0AAD1EP11"/>
<gene>
    <name evidence="1" type="ORF">C7V51_15685</name>
</gene>
<sequence>MPSVDAGRQSDGGFEEKVFDFVLEIMEMLAKIIPNGLVGLESSVVRTRGGGVAVTVEATEELGLRLDIDDRETFRLIVQYRLVLSPVSHLVSVERSTFKVNVVGSARPLFTVDYLRESGSDIPAAHYNVHAERQDMTDALAATGARRRGKIHQKRRAKGDTPRFGDVHFPTGGHRFRPCLEDVLEMMMIEFGIDILDGAGAALHQGRLRWRKRQLAAAVSDDPMTAAAELERLGFDVNPRNGATMPPRLDRLTAL</sequence>
<accession>A0AAD1EP11</accession>
<dbReference type="RefSeq" id="WP_104266387.1">
    <property type="nucleotide sequence ID" value="NZ_CP028130.1"/>
</dbReference>